<dbReference type="Pfam" id="PF00172">
    <property type="entry name" value="Zn_clus"/>
    <property type="match status" value="1"/>
</dbReference>
<feature type="compositionally biased region" description="Basic and acidic residues" evidence="7">
    <location>
        <begin position="765"/>
        <end position="777"/>
    </location>
</feature>
<dbReference type="Proteomes" id="UP001302812">
    <property type="component" value="Unassembled WGS sequence"/>
</dbReference>
<dbReference type="GO" id="GO:0001228">
    <property type="term" value="F:DNA-binding transcription activator activity, RNA polymerase II-specific"/>
    <property type="evidence" value="ECO:0007669"/>
    <property type="project" value="TreeGrafter"/>
</dbReference>
<evidence type="ECO:0000256" key="4">
    <source>
        <dbReference type="ARBA" id="ARBA00023125"/>
    </source>
</evidence>
<dbReference type="PANTHER" id="PTHR31944:SF131">
    <property type="entry name" value="HEME-RESPONSIVE ZINC FINGER TRANSCRIPTION FACTOR HAP1"/>
    <property type="match status" value="1"/>
</dbReference>
<dbReference type="AlphaFoldDB" id="A0AAN6YW99"/>
<feature type="compositionally biased region" description="Low complexity" evidence="7">
    <location>
        <begin position="751"/>
        <end position="760"/>
    </location>
</feature>
<evidence type="ECO:0000256" key="7">
    <source>
        <dbReference type="SAM" id="MobiDB-lite"/>
    </source>
</evidence>
<dbReference type="GO" id="GO:0008270">
    <property type="term" value="F:zinc ion binding"/>
    <property type="evidence" value="ECO:0007669"/>
    <property type="project" value="InterPro"/>
</dbReference>
<feature type="compositionally biased region" description="Low complexity" evidence="7">
    <location>
        <begin position="668"/>
        <end position="691"/>
    </location>
</feature>
<keyword evidence="4" id="KW-0238">DNA-binding</keyword>
<sequence>MEPIQENGGSKVKTHSVGSTIVFDAAPEPRSVKRPRPGRSCNECRRRKLKCDRSVPCSQCQRFRRECIYADQERGAGSDASDVDVAERSVKRTKQSKGAHGGEPEPHLARPNNSEHHPKVPSGMEDISARLDRLERIVLGIHRPTSDLPPPTRSYSIAGNPEARSVGKSSIQSLCELCDKDSEFLSLMMNRVRFVQQLVDLNHAYRSLKKEHRRAVRPMTVFVESTKPVQKRMAHIRPPRPECDRLVKLYFTVSESLHRVIVDIPSFEQEYAEYWDGECRNEGFLPRLLCMLCIAARFGTDSRGLGHDRSASIHIPTACVLVRNWLDEVRRKQMDDLTSIETELLLLLALGTIKPQEQSSWAQLGYVIRIGMTMSLGCDPSELPVVPGFLGECRRRLWFTIMEMDLHLSLTCGLPCAIRQGEYTCKPPKDLDGSDLPPTASSLPDSEPLDQPTGNHSQAAPAHTLPVRMEAAALIARIHTFGDYTPVLEAGARLEKMLDGVNCQFRRPRLGDYGHQRPQNVFKDKDPDHVVTKEWRERGVQLEMQLRRSLLALYRPFALGSTNCPEQISQGYLISSVAVLLAYLEQSDRETNPGPGSDEAGDALRPYYSRFWTITPRDVIDSGLAVCWHIKTTASPEMDSRGAPCTATRSPPRGWTAANHHPRPHPPRSCNNNNNGGESSRTSISTSISGSNHPDKDAAWQYPWSVPTLVQTVELTIDRLIRDEAVSCAGGFYLKEIVALAIVLGSVSVSGGVRQQQQPTEEQEQERLDDEREHEHEYEQRLARAEAGVRRVLEGCLQSININSNRGGSGRAFHGLPDSSPSSELPLNGRVVNSGTYRFGNDEDKFTWGKFFWWWDSPDVEPRRWSWKGSR</sequence>
<feature type="region of interest" description="Disordered" evidence="7">
    <location>
        <begin position="636"/>
        <end position="697"/>
    </location>
</feature>
<protein>
    <recommendedName>
        <fullName evidence="8">Zn(2)-C6 fungal-type domain-containing protein</fullName>
    </recommendedName>
</protein>
<reference evidence="9" key="2">
    <citation type="submission" date="2023-05" db="EMBL/GenBank/DDBJ databases">
        <authorList>
            <consortium name="Lawrence Berkeley National Laboratory"/>
            <person name="Steindorff A."/>
            <person name="Hensen N."/>
            <person name="Bonometti L."/>
            <person name="Westerberg I."/>
            <person name="Brannstrom I.O."/>
            <person name="Guillou S."/>
            <person name="Cros-Aarteil S."/>
            <person name="Calhoun S."/>
            <person name="Haridas S."/>
            <person name="Kuo A."/>
            <person name="Mondo S."/>
            <person name="Pangilinan J."/>
            <person name="Riley R."/>
            <person name="Labutti K."/>
            <person name="Andreopoulos B."/>
            <person name="Lipzen A."/>
            <person name="Chen C."/>
            <person name="Yanf M."/>
            <person name="Daum C."/>
            <person name="Ng V."/>
            <person name="Clum A."/>
            <person name="Ohm R."/>
            <person name="Martin F."/>
            <person name="Silar P."/>
            <person name="Natvig D."/>
            <person name="Lalanne C."/>
            <person name="Gautier V."/>
            <person name="Ament-Velasquez S.L."/>
            <person name="Kruys A."/>
            <person name="Hutchinson M.I."/>
            <person name="Powell A.J."/>
            <person name="Barry K."/>
            <person name="Miller A.N."/>
            <person name="Grigoriev I.V."/>
            <person name="Debuchy R."/>
            <person name="Gladieux P."/>
            <person name="Thoren M.H."/>
            <person name="Johannesson H."/>
        </authorList>
    </citation>
    <scope>NUCLEOTIDE SEQUENCE</scope>
    <source>
        <strain evidence="9">CBS 508.74</strain>
    </source>
</reference>
<organism evidence="9 10">
    <name type="scientific">Canariomyces notabilis</name>
    <dbReference type="NCBI Taxonomy" id="2074819"/>
    <lineage>
        <taxon>Eukaryota</taxon>
        <taxon>Fungi</taxon>
        <taxon>Dikarya</taxon>
        <taxon>Ascomycota</taxon>
        <taxon>Pezizomycotina</taxon>
        <taxon>Sordariomycetes</taxon>
        <taxon>Sordariomycetidae</taxon>
        <taxon>Sordariales</taxon>
        <taxon>Chaetomiaceae</taxon>
        <taxon>Canariomyces</taxon>
    </lineage>
</organism>
<dbReference type="GO" id="GO:0005634">
    <property type="term" value="C:nucleus"/>
    <property type="evidence" value="ECO:0007669"/>
    <property type="project" value="TreeGrafter"/>
</dbReference>
<keyword evidence="3" id="KW-0805">Transcription regulation</keyword>
<evidence type="ECO:0000256" key="6">
    <source>
        <dbReference type="ARBA" id="ARBA00023242"/>
    </source>
</evidence>
<name>A0AAN6YW99_9PEZI</name>
<dbReference type="InterPro" id="IPR001138">
    <property type="entry name" value="Zn2Cys6_DnaBD"/>
</dbReference>
<evidence type="ECO:0000256" key="5">
    <source>
        <dbReference type="ARBA" id="ARBA00023163"/>
    </source>
</evidence>
<dbReference type="InterPro" id="IPR036864">
    <property type="entry name" value="Zn2-C6_fun-type_DNA-bd_sf"/>
</dbReference>
<dbReference type="GeneID" id="89943181"/>
<keyword evidence="1" id="KW-0479">Metal-binding</keyword>
<dbReference type="SUPFAM" id="SSF57701">
    <property type="entry name" value="Zn2/Cys6 DNA-binding domain"/>
    <property type="match status" value="1"/>
</dbReference>
<feature type="region of interest" description="Disordered" evidence="7">
    <location>
        <begin position="808"/>
        <end position="827"/>
    </location>
</feature>
<dbReference type="PROSITE" id="PS50048">
    <property type="entry name" value="ZN2_CY6_FUNGAL_2"/>
    <property type="match status" value="1"/>
</dbReference>
<dbReference type="InterPro" id="IPR007219">
    <property type="entry name" value="XnlR_reg_dom"/>
</dbReference>
<dbReference type="PROSITE" id="PS00463">
    <property type="entry name" value="ZN2_CY6_FUNGAL_1"/>
    <property type="match status" value="1"/>
</dbReference>
<gene>
    <name evidence="9" type="ORF">N656DRAFT_842672</name>
</gene>
<evidence type="ECO:0000259" key="8">
    <source>
        <dbReference type="PROSITE" id="PS50048"/>
    </source>
</evidence>
<comment type="caution">
    <text evidence="9">The sequence shown here is derived from an EMBL/GenBank/DDBJ whole genome shotgun (WGS) entry which is preliminary data.</text>
</comment>
<feature type="region of interest" description="Disordered" evidence="7">
    <location>
        <begin position="751"/>
        <end position="777"/>
    </location>
</feature>
<feature type="compositionally biased region" description="Low complexity" evidence="7">
    <location>
        <begin position="816"/>
        <end position="827"/>
    </location>
</feature>
<keyword evidence="10" id="KW-1185">Reference proteome</keyword>
<keyword evidence="2" id="KW-0862">Zinc</keyword>
<dbReference type="CDD" id="cd00067">
    <property type="entry name" value="GAL4"/>
    <property type="match status" value="1"/>
</dbReference>
<dbReference type="GO" id="GO:0000978">
    <property type="term" value="F:RNA polymerase II cis-regulatory region sequence-specific DNA binding"/>
    <property type="evidence" value="ECO:0007669"/>
    <property type="project" value="TreeGrafter"/>
</dbReference>
<feature type="region of interest" description="Disordered" evidence="7">
    <location>
        <begin position="428"/>
        <end position="461"/>
    </location>
</feature>
<feature type="compositionally biased region" description="Basic and acidic residues" evidence="7">
    <location>
        <begin position="100"/>
        <end position="118"/>
    </location>
</feature>
<dbReference type="Gene3D" id="4.10.240.10">
    <property type="entry name" value="Zn(2)-C6 fungal-type DNA-binding domain"/>
    <property type="match status" value="1"/>
</dbReference>
<evidence type="ECO:0000256" key="2">
    <source>
        <dbReference type="ARBA" id="ARBA00022833"/>
    </source>
</evidence>
<dbReference type="PANTHER" id="PTHR31944">
    <property type="entry name" value="HEME-RESPONSIVE ZINC FINGER TRANSCRIPTION FACTOR HAP1"/>
    <property type="match status" value="1"/>
</dbReference>
<evidence type="ECO:0000256" key="3">
    <source>
        <dbReference type="ARBA" id="ARBA00023015"/>
    </source>
</evidence>
<accession>A0AAN6YW99</accession>
<feature type="domain" description="Zn(2)-C6 fungal-type" evidence="8">
    <location>
        <begin position="40"/>
        <end position="69"/>
    </location>
</feature>
<evidence type="ECO:0000256" key="1">
    <source>
        <dbReference type="ARBA" id="ARBA00022723"/>
    </source>
</evidence>
<evidence type="ECO:0000313" key="9">
    <source>
        <dbReference type="EMBL" id="KAK4115868.1"/>
    </source>
</evidence>
<dbReference type="SMART" id="SM00906">
    <property type="entry name" value="Fungal_trans"/>
    <property type="match status" value="1"/>
</dbReference>
<reference evidence="9" key="1">
    <citation type="journal article" date="2023" name="Mol. Phylogenet. Evol.">
        <title>Genome-scale phylogeny and comparative genomics of the fungal order Sordariales.</title>
        <authorList>
            <person name="Hensen N."/>
            <person name="Bonometti L."/>
            <person name="Westerberg I."/>
            <person name="Brannstrom I.O."/>
            <person name="Guillou S."/>
            <person name="Cros-Aarteil S."/>
            <person name="Calhoun S."/>
            <person name="Haridas S."/>
            <person name="Kuo A."/>
            <person name="Mondo S."/>
            <person name="Pangilinan J."/>
            <person name="Riley R."/>
            <person name="LaButti K."/>
            <person name="Andreopoulos B."/>
            <person name="Lipzen A."/>
            <person name="Chen C."/>
            <person name="Yan M."/>
            <person name="Daum C."/>
            <person name="Ng V."/>
            <person name="Clum A."/>
            <person name="Steindorff A."/>
            <person name="Ohm R.A."/>
            <person name="Martin F."/>
            <person name="Silar P."/>
            <person name="Natvig D.O."/>
            <person name="Lalanne C."/>
            <person name="Gautier V."/>
            <person name="Ament-Velasquez S.L."/>
            <person name="Kruys A."/>
            <person name="Hutchinson M.I."/>
            <person name="Powell A.J."/>
            <person name="Barry K."/>
            <person name="Miller A.N."/>
            <person name="Grigoriev I.V."/>
            <person name="Debuchy R."/>
            <person name="Gladieux P."/>
            <person name="Hiltunen Thoren M."/>
            <person name="Johannesson H."/>
        </authorList>
    </citation>
    <scope>NUCLEOTIDE SEQUENCE</scope>
    <source>
        <strain evidence="9">CBS 508.74</strain>
    </source>
</reference>
<dbReference type="CDD" id="cd12148">
    <property type="entry name" value="fungal_TF_MHR"/>
    <property type="match status" value="1"/>
</dbReference>
<feature type="region of interest" description="Disordered" evidence="7">
    <location>
        <begin position="1"/>
        <end position="46"/>
    </location>
</feature>
<dbReference type="EMBL" id="MU853334">
    <property type="protein sequence ID" value="KAK4115868.1"/>
    <property type="molecule type" value="Genomic_DNA"/>
</dbReference>
<dbReference type="SMART" id="SM00066">
    <property type="entry name" value="GAL4"/>
    <property type="match status" value="1"/>
</dbReference>
<dbReference type="RefSeq" id="XP_064673438.1">
    <property type="nucleotide sequence ID" value="XM_064819055.1"/>
</dbReference>
<feature type="region of interest" description="Disordered" evidence="7">
    <location>
        <begin position="73"/>
        <end position="122"/>
    </location>
</feature>
<keyword evidence="5" id="KW-0804">Transcription</keyword>
<evidence type="ECO:0000313" key="10">
    <source>
        <dbReference type="Proteomes" id="UP001302812"/>
    </source>
</evidence>
<proteinExistence type="predicted"/>
<dbReference type="InterPro" id="IPR051430">
    <property type="entry name" value="Fungal_TF_Env_Response"/>
</dbReference>
<dbReference type="GO" id="GO:0006351">
    <property type="term" value="P:DNA-templated transcription"/>
    <property type="evidence" value="ECO:0007669"/>
    <property type="project" value="InterPro"/>
</dbReference>
<dbReference type="Pfam" id="PF04082">
    <property type="entry name" value="Fungal_trans"/>
    <property type="match status" value="1"/>
</dbReference>
<keyword evidence="6" id="KW-0539">Nucleus</keyword>